<dbReference type="EMBL" id="CP041969">
    <property type="protein sequence ID" value="QMV45072.1"/>
    <property type="molecule type" value="Genomic_DNA"/>
</dbReference>
<reference evidence="1 2" key="1">
    <citation type="submission" date="2019-07" db="EMBL/GenBank/DDBJ databases">
        <authorList>
            <person name="Kim J.K."/>
            <person name="Cheong H.-M."/>
            <person name="Choi Y."/>
            <person name="Hwang K.J."/>
            <person name="Lee S."/>
            <person name="Choi C."/>
        </authorList>
    </citation>
    <scope>NUCLEOTIDE SEQUENCE [LARGE SCALE GENOMIC DNA]</scope>
    <source>
        <strain evidence="1 2">KS 22</strain>
    </source>
</reference>
<dbReference type="GO" id="GO:0030246">
    <property type="term" value="F:carbohydrate binding"/>
    <property type="evidence" value="ECO:0007669"/>
    <property type="project" value="InterPro"/>
</dbReference>
<dbReference type="InterPro" id="IPR011013">
    <property type="entry name" value="Gal_mutarotase_sf_dom"/>
</dbReference>
<evidence type="ECO:0000313" key="2">
    <source>
        <dbReference type="Proteomes" id="UP000515679"/>
    </source>
</evidence>
<protein>
    <submittedName>
        <fullName evidence="1">Aldose epimerase</fullName>
    </submittedName>
</protein>
<gene>
    <name evidence="1" type="ORF">FPL14_18420</name>
</gene>
<dbReference type="PANTHER" id="PTHR11122">
    <property type="entry name" value="APOSPORY-ASSOCIATED PROTEIN C-RELATED"/>
    <property type="match status" value="1"/>
</dbReference>
<keyword evidence="2" id="KW-1185">Reference proteome</keyword>
<evidence type="ECO:0000313" key="1">
    <source>
        <dbReference type="EMBL" id="QMV45072.1"/>
    </source>
</evidence>
<dbReference type="GO" id="GO:0005975">
    <property type="term" value="P:carbohydrate metabolic process"/>
    <property type="evidence" value="ECO:0007669"/>
    <property type="project" value="InterPro"/>
</dbReference>
<dbReference type="PANTHER" id="PTHR11122:SF13">
    <property type="entry name" value="GLUCOSE-6-PHOSPHATE 1-EPIMERASE"/>
    <property type="match status" value="1"/>
</dbReference>
<dbReference type="Pfam" id="PF01263">
    <property type="entry name" value="Aldose_epim"/>
    <property type="match status" value="1"/>
</dbReference>
<organism evidence="1 2">
    <name type="scientific">Cohnella cholangitidis</name>
    <dbReference type="NCBI Taxonomy" id="2598458"/>
    <lineage>
        <taxon>Bacteria</taxon>
        <taxon>Bacillati</taxon>
        <taxon>Bacillota</taxon>
        <taxon>Bacilli</taxon>
        <taxon>Bacillales</taxon>
        <taxon>Paenibacillaceae</taxon>
        <taxon>Cohnella</taxon>
    </lineage>
</organism>
<dbReference type="GO" id="GO:0016853">
    <property type="term" value="F:isomerase activity"/>
    <property type="evidence" value="ECO:0007669"/>
    <property type="project" value="InterPro"/>
</dbReference>
<dbReference type="InterPro" id="IPR008183">
    <property type="entry name" value="Aldose_1/G6P_1-epimerase"/>
</dbReference>
<dbReference type="SUPFAM" id="SSF74650">
    <property type="entry name" value="Galactose mutarotase-like"/>
    <property type="match status" value="1"/>
</dbReference>
<accession>A0A7G5C788</accession>
<dbReference type="Gene3D" id="2.70.98.10">
    <property type="match status" value="1"/>
</dbReference>
<dbReference type="KEGG" id="cchl:FPL14_18420"/>
<name>A0A7G5C788_9BACL</name>
<proteinExistence type="predicted"/>
<dbReference type="AlphaFoldDB" id="A0A7G5C788"/>
<sequence length="304" mass="33792">MGKTQATTQEEYLLTSNSAYQINQTIDGFPLYELKEESTNSTVVICPQRGGIVTSCRLQGIELLYLDRDTFLNPDANIRGGIPVLFPIAGQLVKGQYEWKGRTYAMKNHGVARILPWEVVATETEGSASITLVLNGNAETLAAYPFAFELRFTYRLKNGALSIEQQYTNRSGEEMPMVAGFHPYFATEGKNLTYDTDATRILDYNDKQEKPFDGTLFLEGMVESAALLDAGKPEIGFPLAQGRSVRLTYSEQFRYVVLWSVAGKPFVCVEPWTALNEALNDKKELLMVAPGDTLDLTLNIALEA</sequence>
<dbReference type="Proteomes" id="UP000515679">
    <property type="component" value="Chromosome"/>
</dbReference>
<dbReference type="InterPro" id="IPR014718">
    <property type="entry name" value="GH-type_carb-bd"/>
</dbReference>